<dbReference type="InterPro" id="IPR034159">
    <property type="entry name" value="SF3B4_RRM2"/>
</dbReference>
<dbReference type="SUPFAM" id="SSF54928">
    <property type="entry name" value="RNA-binding domain, RBD"/>
    <property type="match status" value="1"/>
</dbReference>
<evidence type="ECO:0000313" key="9">
    <source>
        <dbReference type="EMBL" id="EKD18965.1"/>
    </source>
</evidence>
<dbReference type="FunFam" id="3.30.70.330:FF:000121">
    <property type="entry name" value="Splicing factor 3b subunit 4"/>
    <property type="match status" value="1"/>
</dbReference>
<evidence type="ECO:0000256" key="6">
    <source>
        <dbReference type="PROSITE-ProRule" id="PRU00176"/>
    </source>
</evidence>
<evidence type="ECO:0000256" key="5">
    <source>
        <dbReference type="ARBA" id="ARBA00023242"/>
    </source>
</evidence>
<keyword evidence="3" id="KW-0677">Repeat</keyword>
<evidence type="ECO:0000313" key="10">
    <source>
        <dbReference type="Proteomes" id="UP000006753"/>
    </source>
</evidence>
<feature type="domain" description="RRM" evidence="8">
    <location>
        <begin position="101"/>
        <end position="179"/>
    </location>
</feature>
<dbReference type="KEGG" id="mbe:MBM_03207"/>
<dbReference type="InterPro" id="IPR034158">
    <property type="entry name" value="SF3B4_RRM1"/>
</dbReference>
<feature type="compositionally biased region" description="Pro residues" evidence="7">
    <location>
        <begin position="281"/>
        <end position="297"/>
    </location>
</feature>
<dbReference type="InterPro" id="IPR052084">
    <property type="entry name" value="SF3B4_spliceosome_assoc"/>
</dbReference>
<dbReference type="SMART" id="SM00360">
    <property type="entry name" value="RRM"/>
    <property type="match status" value="2"/>
</dbReference>
<dbReference type="InterPro" id="IPR012677">
    <property type="entry name" value="Nucleotide-bd_a/b_plait_sf"/>
</dbReference>
<name>K1WMN2_MARBU</name>
<evidence type="ECO:0000259" key="8">
    <source>
        <dbReference type="PROSITE" id="PS50102"/>
    </source>
</evidence>
<feature type="domain" description="RRM" evidence="8">
    <location>
        <begin position="13"/>
        <end position="91"/>
    </location>
</feature>
<dbReference type="CDD" id="cd12335">
    <property type="entry name" value="RRM2_SF3B4"/>
    <property type="match status" value="1"/>
</dbReference>
<dbReference type="STRING" id="1072389.K1WMN2"/>
<dbReference type="Gene3D" id="3.30.70.330">
    <property type="match status" value="2"/>
</dbReference>
<comment type="subcellular location">
    <subcellularLocation>
        <location evidence="1">Nucleus</location>
    </subcellularLocation>
</comment>
<dbReference type="FunFam" id="3.30.70.330:FF:000288">
    <property type="entry name" value="Splicing factor 3b subunit 4"/>
    <property type="match status" value="1"/>
</dbReference>
<dbReference type="Pfam" id="PF00076">
    <property type="entry name" value="RRM_1"/>
    <property type="match status" value="2"/>
</dbReference>
<dbReference type="HOGENOM" id="CLU_421546_0_0_1"/>
<dbReference type="GO" id="GO:0003723">
    <property type="term" value="F:RNA binding"/>
    <property type="evidence" value="ECO:0007669"/>
    <property type="project" value="UniProtKB-UniRule"/>
</dbReference>
<evidence type="ECO:0000256" key="1">
    <source>
        <dbReference type="ARBA" id="ARBA00004123"/>
    </source>
</evidence>
<gene>
    <name evidence="9" type="ORF">MBM_03207</name>
</gene>
<evidence type="ECO:0000256" key="4">
    <source>
        <dbReference type="ARBA" id="ARBA00022884"/>
    </source>
</evidence>
<keyword evidence="10" id="KW-1185">Reference proteome</keyword>
<keyword evidence="5" id="KW-0539">Nucleus</keyword>
<dbReference type="GO" id="GO:0071011">
    <property type="term" value="C:precatalytic spliceosome"/>
    <property type="evidence" value="ECO:0007669"/>
    <property type="project" value="TreeGrafter"/>
</dbReference>
<sequence>MSGARHWEQDKEATVYIGNIDERVTDSLVWELMLQAGRIVNVHLPKDRVTQTHQGYGFVEFISEEDAEYAARIMNQVRLYGKPIRVNKASADKQKPIEVGAELFIGNLDPMVDEKTLYDTFSRFGSLQAPPKIARDESGLSKGYGFVSYATFEASDDAIANMNGQYLMNKDVSVQYAYKKDGKGERHGDEAERMLASSGQKNNVVPEAQTMPAQLLMNGNVPQGPAAMMDPGMGMNMGTPQGAYGGPPPNLPPGFGGRPGGGYNSVPPPQPQQVMAQRPNMPLPPIPSGLPQRPPPSQAGYGGPQDFHPPGKEAKRLREHVQEAFGWAAKFLLGVIRWAWQAFRGASVRSLSSAHSPAARWCKDVAAGFGIRGGCGTLRSPCASETAPVPIKDGPARAPVRGLLGAGKADRYHASYPGLCFESDDKVSLKPEEDEKEEEEESGALSPSLKYKKGRQKRVSPLYVPLGVQTSVWIPDLPETAEEKEKKKPALEGGADRCAWAADSRPSDRFCCMFTLSQIVVSIHVSGLVGDEASLASTARPKRRKLWQSSRRQERASSSSLRQVHLTPFLHSRSTGTVKLAHPATRDSQALMLASTRNPPRIILLPALRLRYGKAWLVFSPPQYRSTAVPHLTSFSPAACRQAEQRRESR</sequence>
<keyword evidence="4 6" id="KW-0694">RNA-binding</keyword>
<comment type="similarity">
    <text evidence="2">Belongs to the SF3B4 family.</text>
</comment>
<dbReference type="PANTHER" id="PTHR48030">
    <property type="entry name" value="SPLICING FACTOR 3B SUBUNIT 4"/>
    <property type="match status" value="1"/>
</dbReference>
<dbReference type="GO" id="GO:0005730">
    <property type="term" value="C:nucleolus"/>
    <property type="evidence" value="ECO:0007669"/>
    <property type="project" value="TreeGrafter"/>
</dbReference>
<evidence type="ECO:0000256" key="7">
    <source>
        <dbReference type="SAM" id="MobiDB-lite"/>
    </source>
</evidence>
<dbReference type="InterPro" id="IPR035979">
    <property type="entry name" value="RBD_domain_sf"/>
</dbReference>
<feature type="region of interest" description="Disordered" evidence="7">
    <location>
        <begin position="426"/>
        <end position="449"/>
    </location>
</feature>
<dbReference type="PROSITE" id="PS50102">
    <property type="entry name" value="RRM"/>
    <property type="match status" value="2"/>
</dbReference>
<dbReference type="OrthoDB" id="10259687at2759"/>
<reference evidence="9 10" key="1">
    <citation type="journal article" date="2012" name="BMC Genomics">
        <title>Sequencing the genome of Marssonina brunnea reveals fungus-poplar co-evolution.</title>
        <authorList>
            <person name="Zhu S."/>
            <person name="Cao Y.-Z."/>
            <person name="Jiang C."/>
            <person name="Tan B.-Y."/>
            <person name="Wang Z."/>
            <person name="Feng S."/>
            <person name="Zhang L."/>
            <person name="Su X.-H."/>
            <person name="Brejova B."/>
            <person name="Vinar T."/>
            <person name="Xu M."/>
            <person name="Wang M.-X."/>
            <person name="Zhang S.-G."/>
            <person name="Huang M.-R."/>
            <person name="Wu R."/>
            <person name="Zhou Y."/>
        </authorList>
    </citation>
    <scope>NUCLEOTIDE SEQUENCE [LARGE SCALE GENOMIC DNA]</scope>
    <source>
        <strain evidence="9 10">MB_m1</strain>
    </source>
</reference>
<protein>
    <submittedName>
        <fullName evidence="9">Splicing factor 3b subunit 4</fullName>
    </submittedName>
</protein>
<dbReference type="GO" id="GO:0005686">
    <property type="term" value="C:U2 snRNP"/>
    <property type="evidence" value="ECO:0007669"/>
    <property type="project" value="TreeGrafter"/>
</dbReference>
<dbReference type="EMBL" id="JH921432">
    <property type="protein sequence ID" value="EKD18965.1"/>
    <property type="molecule type" value="Genomic_DNA"/>
</dbReference>
<dbReference type="CDD" id="cd12334">
    <property type="entry name" value="RRM1_SF3B4"/>
    <property type="match status" value="1"/>
</dbReference>
<accession>K1WMN2</accession>
<evidence type="ECO:0000256" key="3">
    <source>
        <dbReference type="ARBA" id="ARBA00022737"/>
    </source>
</evidence>
<dbReference type="eggNOG" id="KOG0131">
    <property type="taxonomic scope" value="Eukaryota"/>
</dbReference>
<proteinExistence type="inferred from homology"/>
<dbReference type="PANTHER" id="PTHR48030:SF3">
    <property type="entry name" value="SPLICING FACTOR 3B SUBUNIT 4"/>
    <property type="match status" value="1"/>
</dbReference>
<dbReference type="InParanoid" id="K1WMN2"/>
<dbReference type="InterPro" id="IPR000504">
    <property type="entry name" value="RRM_dom"/>
</dbReference>
<dbReference type="AlphaFoldDB" id="K1WMN2"/>
<feature type="region of interest" description="Disordered" evidence="7">
    <location>
        <begin position="237"/>
        <end position="309"/>
    </location>
</feature>
<feature type="region of interest" description="Disordered" evidence="7">
    <location>
        <begin position="539"/>
        <end position="562"/>
    </location>
</feature>
<evidence type="ECO:0000256" key="2">
    <source>
        <dbReference type="ARBA" id="ARBA00008363"/>
    </source>
</evidence>
<organism evidence="9 10">
    <name type="scientific">Marssonina brunnea f. sp. multigermtubi (strain MB_m1)</name>
    <name type="common">Marssonina leaf spot fungus</name>
    <dbReference type="NCBI Taxonomy" id="1072389"/>
    <lineage>
        <taxon>Eukaryota</taxon>
        <taxon>Fungi</taxon>
        <taxon>Dikarya</taxon>
        <taxon>Ascomycota</taxon>
        <taxon>Pezizomycotina</taxon>
        <taxon>Leotiomycetes</taxon>
        <taxon>Helotiales</taxon>
        <taxon>Drepanopezizaceae</taxon>
        <taxon>Drepanopeziza</taxon>
    </lineage>
</organism>
<feature type="compositionally biased region" description="Gly residues" evidence="7">
    <location>
        <begin position="254"/>
        <end position="263"/>
    </location>
</feature>
<dbReference type="GO" id="GO:0048026">
    <property type="term" value="P:positive regulation of mRNA splicing, via spliceosome"/>
    <property type="evidence" value="ECO:0007669"/>
    <property type="project" value="TreeGrafter"/>
</dbReference>
<dbReference type="Proteomes" id="UP000006753">
    <property type="component" value="Unassembled WGS sequence"/>
</dbReference>